<name>A0AAD9IJU8_PROWI</name>
<dbReference type="GO" id="GO:0009570">
    <property type="term" value="C:chloroplast stroma"/>
    <property type="evidence" value="ECO:0007669"/>
    <property type="project" value="TreeGrafter"/>
</dbReference>
<dbReference type="GO" id="GO:0004831">
    <property type="term" value="F:tyrosine-tRNA ligase activity"/>
    <property type="evidence" value="ECO:0007669"/>
    <property type="project" value="UniProtKB-EC"/>
</dbReference>
<keyword evidence="2 11" id="KW-0436">Ligase</keyword>
<evidence type="ECO:0000256" key="2">
    <source>
        <dbReference type="ARBA" id="ARBA00022598"/>
    </source>
</evidence>
<dbReference type="InterPro" id="IPR024107">
    <property type="entry name" value="Tyr-tRNA-ligase_bac_1"/>
</dbReference>
<dbReference type="GO" id="GO:0005524">
    <property type="term" value="F:ATP binding"/>
    <property type="evidence" value="ECO:0007669"/>
    <property type="project" value="UniProtKB-KW"/>
</dbReference>
<comment type="similarity">
    <text evidence="11">Belongs to the class-I aminoacyl-tRNA synthetase family.</text>
</comment>
<evidence type="ECO:0000256" key="6">
    <source>
        <dbReference type="ARBA" id="ARBA00022917"/>
    </source>
</evidence>
<dbReference type="PANTHER" id="PTHR11766:SF0">
    <property type="entry name" value="TYROSINE--TRNA LIGASE, MITOCHONDRIAL"/>
    <property type="match status" value="1"/>
</dbReference>
<dbReference type="InterPro" id="IPR024088">
    <property type="entry name" value="Tyr-tRNA-ligase_bac-type"/>
</dbReference>
<evidence type="ECO:0000256" key="10">
    <source>
        <dbReference type="PROSITE-ProRule" id="PRU00182"/>
    </source>
</evidence>
<evidence type="ECO:0000256" key="9">
    <source>
        <dbReference type="ARBA" id="ARBA00048248"/>
    </source>
</evidence>
<evidence type="ECO:0000256" key="5">
    <source>
        <dbReference type="ARBA" id="ARBA00022884"/>
    </source>
</evidence>
<keyword evidence="6 11" id="KW-0648">Protein biosynthesis</keyword>
<dbReference type="Pfam" id="PF22421">
    <property type="entry name" value="SYY_C-terminal"/>
    <property type="match status" value="1"/>
</dbReference>
<feature type="domain" description="Tyrosine--tRNA ligase SYY-like C-terminal" evidence="12">
    <location>
        <begin position="358"/>
        <end position="427"/>
    </location>
</feature>
<dbReference type="EMBL" id="JASFZW010000004">
    <property type="protein sequence ID" value="KAK2078504.1"/>
    <property type="molecule type" value="Genomic_DNA"/>
</dbReference>
<keyword evidence="7 11" id="KW-0030">Aminoacyl-tRNA synthetase</keyword>
<dbReference type="GO" id="GO:0005829">
    <property type="term" value="C:cytosol"/>
    <property type="evidence" value="ECO:0007669"/>
    <property type="project" value="TreeGrafter"/>
</dbReference>
<dbReference type="GO" id="GO:0006437">
    <property type="term" value="P:tyrosyl-tRNA aminoacylation"/>
    <property type="evidence" value="ECO:0007669"/>
    <property type="project" value="InterPro"/>
</dbReference>
<dbReference type="HAMAP" id="MF_02006">
    <property type="entry name" value="Tyr_tRNA_synth_type1"/>
    <property type="match status" value="1"/>
</dbReference>
<dbReference type="GO" id="GO:0009791">
    <property type="term" value="P:post-embryonic development"/>
    <property type="evidence" value="ECO:0007669"/>
    <property type="project" value="UniProtKB-ARBA"/>
</dbReference>
<dbReference type="CDD" id="cd00805">
    <property type="entry name" value="TyrRS_core"/>
    <property type="match status" value="1"/>
</dbReference>
<dbReference type="Gene3D" id="1.10.240.10">
    <property type="entry name" value="Tyrosyl-Transfer RNA Synthetase"/>
    <property type="match status" value="1"/>
</dbReference>
<evidence type="ECO:0000313" key="14">
    <source>
        <dbReference type="Proteomes" id="UP001255856"/>
    </source>
</evidence>
<dbReference type="InterPro" id="IPR002307">
    <property type="entry name" value="Tyr-tRNA-ligase"/>
</dbReference>
<protein>
    <recommendedName>
        <fullName evidence="1 11">Tyrosine--tRNA ligase</fullName>
        <ecNumber evidence="1 11">6.1.1.1</ecNumber>
    </recommendedName>
    <alternativeName>
        <fullName evidence="8 11">Tyrosyl-tRNA synthetase</fullName>
    </alternativeName>
</protein>
<dbReference type="NCBIfam" id="TIGR00234">
    <property type="entry name" value="tyrS"/>
    <property type="match status" value="1"/>
</dbReference>
<dbReference type="GO" id="GO:0005739">
    <property type="term" value="C:mitochondrion"/>
    <property type="evidence" value="ECO:0007669"/>
    <property type="project" value="TreeGrafter"/>
</dbReference>
<dbReference type="Pfam" id="PF00579">
    <property type="entry name" value="tRNA-synt_1b"/>
    <property type="match status" value="1"/>
</dbReference>
<keyword evidence="4 11" id="KW-0067">ATP-binding</keyword>
<keyword evidence="5 10" id="KW-0694">RNA-binding</keyword>
<dbReference type="SUPFAM" id="SSF55174">
    <property type="entry name" value="Alpha-L RNA-binding motif"/>
    <property type="match status" value="1"/>
</dbReference>
<dbReference type="InterPro" id="IPR014729">
    <property type="entry name" value="Rossmann-like_a/b/a_fold"/>
</dbReference>
<dbReference type="Gene3D" id="3.40.50.620">
    <property type="entry name" value="HUPs"/>
    <property type="match status" value="1"/>
</dbReference>
<sequence length="435" mass="46326">MASHEPMVLGAGLDVPSKRGLLADIAGDAEAFASAAARGPLRIYCGVDPTAESLHVGNLLCLMVFGWCRRLGHVPVCLLGGATGRVGDPSGKSVERPLLDEEQVAANAAKIAGNVSAILRRVPGASGPDCLMLDNYSWWKDMTVLDFLRDVGRHARMGTMLAKDSVRNRLQSDSGLSFTEFSYQLLQGYDFVHLCKAHGVTVQFGGSDQWGNITAGTELIRKTLDGQEAFGFTIPLLLKSDGSKYGKSESGAIWLSEAKLSPYGFYQALLNTADADVDRLLRALTFLPLDEIQRLQGAEQPPNTAQRRLAEEVTHFVHGEEGLRAALQATQALAPGSKVVALSGDVIRAAMEAGAVAHAVPRCDAVGAPVVDVLAATQLQPSKAAARRLIQGRGLRINNALVEDAAAQIAQADLIDGRYLLVAMGKKLRAVLEVV</sequence>
<keyword evidence="14" id="KW-1185">Reference proteome</keyword>
<comment type="caution">
    <text evidence="13">The sequence shown here is derived from an EMBL/GenBank/DDBJ whole genome shotgun (WGS) entry which is preliminary data.</text>
</comment>
<evidence type="ECO:0000259" key="12">
    <source>
        <dbReference type="Pfam" id="PF22421"/>
    </source>
</evidence>
<keyword evidence="3 11" id="KW-0547">Nucleotide-binding</keyword>
<dbReference type="SUPFAM" id="SSF52374">
    <property type="entry name" value="Nucleotidylyl transferase"/>
    <property type="match status" value="1"/>
</dbReference>
<dbReference type="AlphaFoldDB" id="A0AAD9IJU8"/>
<evidence type="ECO:0000256" key="3">
    <source>
        <dbReference type="ARBA" id="ARBA00022741"/>
    </source>
</evidence>
<dbReference type="InterPro" id="IPR001412">
    <property type="entry name" value="aa-tRNA-synth_I_CS"/>
</dbReference>
<evidence type="ECO:0000256" key="7">
    <source>
        <dbReference type="ARBA" id="ARBA00023146"/>
    </source>
</evidence>
<dbReference type="Gene3D" id="3.10.290.10">
    <property type="entry name" value="RNA-binding S4 domain"/>
    <property type="match status" value="1"/>
</dbReference>
<evidence type="ECO:0000256" key="1">
    <source>
        <dbReference type="ARBA" id="ARBA00013160"/>
    </source>
</evidence>
<dbReference type="InterPro" id="IPR036986">
    <property type="entry name" value="S4_RNA-bd_sf"/>
</dbReference>
<comment type="catalytic activity">
    <reaction evidence="9 11">
        <text>tRNA(Tyr) + L-tyrosine + ATP = L-tyrosyl-tRNA(Tyr) + AMP + diphosphate + H(+)</text>
        <dbReference type="Rhea" id="RHEA:10220"/>
        <dbReference type="Rhea" id="RHEA-COMP:9706"/>
        <dbReference type="Rhea" id="RHEA-COMP:9707"/>
        <dbReference type="ChEBI" id="CHEBI:15378"/>
        <dbReference type="ChEBI" id="CHEBI:30616"/>
        <dbReference type="ChEBI" id="CHEBI:33019"/>
        <dbReference type="ChEBI" id="CHEBI:58315"/>
        <dbReference type="ChEBI" id="CHEBI:78442"/>
        <dbReference type="ChEBI" id="CHEBI:78536"/>
        <dbReference type="ChEBI" id="CHEBI:456215"/>
        <dbReference type="EC" id="6.1.1.1"/>
    </reaction>
</comment>
<organism evidence="13 14">
    <name type="scientific">Prototheca wickerhamii</name>
    <dbReference type="NCBI Taxonomy" id="3111"/>
    <lineage>
        <taxon>Eukaryota</taxon>
        <taxon>Viridiplantae</taxon>
        <taxon>Chlorophyta</taxon>
        <taxon>core chlorophytes</taxon>
        <taxon>Trebouxiophyceae</taxon>
        <taxon>Chlorellales</taxon>
        <taxon>Chlorellaceae</taxon>
        <taxon>Prototheca</taxon>
    </lineage>
</organism>
<dbReference type="FunFam" id="1.10.240.10:FF:000001">
    <property type="entry name" value="Tyrosine--tRNA ligase"/>
    <property type="match status" value="1"/>
</dbReference>
<gene>
    <name evidence="13" type="ORF">QBZ16_003344</name>
</gene>
<evidence type="ECO:0000256" key="8">
    <source>
        <dbReference type="ARBA" id="ARBA00033323"/>
    </source>
</evidence>
<dbReference type="InterPro" id="IPR002305">
    <property type="entry name" value="aa-tRNA-synth_Ic"/>
</dbReference>
<dbReference type="PANTHER" id="PTHR11766">
    <property type="entry name" value="TYROSYL-TRNA SYNTHETASE"/>
    <property type="match status" value="1"/>
</dbReference>
<reference evidence="13" key="1">
    <citation type="submission" date="2021-01" db="EMBL/GenBank/DDBJ databases">
        <authorList>
            <person name="Eckstrom K.M.E."/>
        </authorList>
    </citation>
    <scope>NUCLEOTIDE SEQUENCE</scope>
    <source>
        <strain evidence="13">UVCC 0001</strain>
    </source>
</reference>
<evidence type="ECO:0000313" key="13">
    <source>
        <dbReference type="EMBL" id="KAK2078504.1"/>
    </source>
</evidence>
<evidence type="ECO:0000256" key="4">
    <source>
        <dbReference type="ARBA" id="ARBA00022840"/>
    </source>
</evidence>
<dbReference type="PROSITE" id="PS50889">
    <property type="entry name" value="S4"/>
    <property type="match status" value="1"/>
</dbReference>
<dbReference type="EC" id="6.1.1.1" evidence="1 11"/>
<dbReference type="GO" id="GO:0003723">
    <property type="term" value="F:RNA binding"/>
    <property type="evidence" value="ECO:0007669"/>
    <property type="project" value="UniProtKB-KW"/>
</dbReference>
<dbReference type="InterPro" id="IPR054608">
    <property type="entry name" value="SYY-like_C"/>
</dbReference>
<proteinExistence type="inferred from homology"/>
<dbReference type="PROSITE" id="PS00178">
    <property type="entry name" value="AA_TRNA_LIGASE_I"/>
    <property type="match status" value="1"/>
</dbReference>
<accession>A0AAD9IJU8</accession>
<dbReference type="Proteomes" id="UP001255856">
    <property type="component" value="Unassembled WGS sequence"/>
</dbReference>
<evidence type="ECO:0000256" key="11">
    <source>
        <dbReference type="RuleBase" id="RU361234"/>
    </source>
</evidence>
<dbReference type="PRINTS" id="PR01040">
    <property type="entry name" value="TRNASYNTHTYR"/>
</dbReference>
<dbReference type="GO" id="GO:0048608">
    <property type="term" value="P:reproductive structure development"/>
    <property type="evidence" value="ECO:0007669"/>
    <property type="project" value="UniProtKB-ARBA"/>
</dbReference>